<dbReference type="Proteomes" id="UP001060164">
    <property type="component" value="Chromosome"/>
</dbReference>
<dbReference type="Pfam" id="PF14196">
    <property type="entry name" value="ATC_hydrolase"/>
    <property type="match status" value="1"/>
</dbReference>
<gene>
    <name evidence="1" type="ORF">NQ502_12365</name>
</gene>
<evidence type="ECO:0000313" key="2">
    <source>
        <dbReference type="Proteomes" id="UP001060164"/>
    </source>
</evidence>
<sequence length="172" mass="19599">MSRITNEPKIRNKLIAAIREQLEHRAFWLYLLCDEAGKRGLDWQDFGSAAVRRCGLSQGKGLVRKGRTKSLKGLKRTLFTKPAQWVFEMKVRKSTDEELFLDFHYCPLVKAWQKAGCTDEEIAVLCDIAMCGDHGIGACYDSVLELPKCIAKGDDICALRYKKKKQKTKNNN</sequence>
<evidence type="ECO:0000313" key="1">
    <source>
        <dbReference type="EMBL" id="UWP58172.1"/>
    </source>
</evidence>
<name>A0ABY5VC69_9FIRM</name>
<organism evidence="1 2">
    <name type="scientific">Ruminococcus gauvreauii</name>
    <dbReference type="NCBI Taxonomy" id="438033"/>
    <lineage>
        <taxon>Bacteria</taxon>
        <taxon>Bacillati</taxon>
        <taxon>Bacillota</taxon>
        <taxon>Clostridia</taxon>
        <taxon>Eubacteriales</taxon>
        <taxon>Oscillospiraceae</taxon>
        <taxon>Ruminococcus</taxon>
    </lineage>
</organism>
<reference evidence="1" key="1">
    <citation type="journal article" date="2022" name="Cell">
        <title>Design, construction, and in vivo augmentation of a complex gut microbiome.</title>
        <authorList>
            <person name="Cheng A.G."/>
            <person name="Ho P.Y."/>
            <person name="Aranda-Diaz A."/>
            <person name="Jain S."/>
            <person name="Yu F.B."/>
            <person name="Meng X."/>
            <person name="Wang M."/>
            <person name="Iakiviak M."/>
            <person name="Nagashima K."/>
            <person name="Zhao A."/>
            <person name="Murugkar P."/>
            <person name="Patil A."/>
            <person name="Atabakhsh K."/>
            <person name="Weakley A."/>
            <person name="Yan J."/>
            <person name="Brumbaugh A.R."/>
            <person name="Higginbottom S."/>
            <person name="Dimas A."/>
            <person name="Shiver A.L."/>
            <person name="Deutschbauer A."/>
            <person name="Neff N."/>
            <person name="Sonnenburg J.L."/>
            <person name="Huang K.C."/>
            <person name="Fischbach M.A."/>
        </authorList>
    </citation>
    <scope>NUCLEOTIDE SEQUENCE</scope>
    <source>
        <strain evidence="1">DSM 19829</strain>
    </source>
</reference>
<dbReference type="RefSeq" id="WP_028529231.1">
    <property type="nucleotide sequence ID" value="NZ_CABLBR010000021.1"/>
</dbReference>
<accession>A0ABY5VC69</accession>
<dbReference type="GO" id="GO:0016787">
    <property type="term" value="F:hydrolase activity"/>
    <property type="evidence" value="ECO:0007669"/>
    <property type="project" value="UniProtKB-KW"/>
</dbReference>
<keyword evidence="2" id="KW-1185">Reference proteome</keyword>
<dbReference type="InterPro" id="IPR026002">
    <property type="entry name" value="ATC_hydrolase-like"/>
</dbReference>
<protein>
    <submittedName>
        <fullName evidence="1">L-2-amino-thiazoline-4-carboxylic acid hydrolase</fullName>
    </submittedName>
</protein>
<keyword evidence="1" id="KW-0378">Hydrolase</keyword>
<dbReference type="EMBL" id="CP102290">
    <property type="protein sequence ID" value="UWP58172.1"/>
    <property type="molecule type" value="Genomic_DNA"/>
</dbReference>
<proteinExistence type="predicted"/>